<reference evidence="3" key="1">
    <citation type="submission" date="2022-03" db="EMBL/GenBank/DDBJ databases">
        <authorList>
            <person name="Martin C."/>
        </authorList>
    </citation>
    <scope>NUCLEOTIDE SEQUENCE</scope>
</reference>
<dbReference type="OrthoDB" id="626167at2759"/>
<feature type="repeat" description="TPR" evidence="1">
    <location>
        <begin position="1011"/>
        <end position="1044"/>
    </location>
</feature>
<proteinExistence type="predicted"/>
<dbReference type="GO" id="GO:0008773">
    <property type="term" value="F:[protein-PII] uridylyltransferase activity"/>
    <property type="evidence" value="ECO:0007669"/>
    <property type="project" value="InterPro"/>
</dbReference>
<sequence>MIERENLAFKTGFLVSAEASFWISQLKKLLEMCVNKNERKKRTNEKKVDYIPEGTESKEITKVMYDLGKEITKQTEVEKQATLMCDLGKEYADLAKETGEGWHFIYATALYNAALQRFKKINAENEVILADRLDNIQKQLQQLETGLLKTASKVNKEPLSKSMERYKGVLEGIRTHSKEAIYDIHTKDMLIDPVTFEMNEECQRRTIESSKCYYDTLTRKIIELHKLMIDDCISVLGRRNCRFAIIGLGSLARKEVTAWSDLESAILYDPTGKSNEEIEKLKLDFRILVHYLHLKVINLGETKINALDIPVLCDFNCKLPNGVKDNDFHDEITPQGLCFDGALPKASKIPFGRRSTKHPTKQDTLELIMTLDEMSECQFEEVSIKEGYHLSDVLLTSTLITGDESLWNEYNEKVHEILSSCSTIDIELSVGKQRGIETIKEDLKAYLTKPLTPKSFNKKMRTKHNIYRFATISINILKLLHHCRSFSPLDILDELHLKQVLSESAKIDLQLMVCMAINMRHLVYGRCGQQREMASFVTRPSRDELFAAYDHVSVRDYSPAIFRFYATLIPWTDFLLYNYCFNDISTCKHLSHYIDLNPQTTADIQKEMYMPQGVINSLESPKSNLIPNNMESQKQCFPHLSRDNINESTNERLQHEKETSAKNSDTSARLDSLGDAYASKGEFDKAIQYHNESLAMQRTIHGNHPHPNIASTLGNLGNTYHRKGEFDKAIHYHKESLAMKITIHGNHPHPNIASSLGNLGSAYFRKGEFNKAIQYHNESLAMERTIHGNHPHPNIASSLGSLGNTYHSKGEFDKAIQYHNESLAMERTIHGDHPHPDIASTLGNLGIAYNSKGEFNKAIQYHKESLAMERTIHGNHPHPGIASSLGNLGNTYDSKGEFDKAIQYHNESLAMIRTIHGNHPHPDIASTLGNLGNAYDSKGEFDKAIQYHKESLAMERTIHGDHPHPGIASSLGNLGNAYFSKGEFNKAIQYYNESLAMERTIHGNHPHPNIASALGNLGIAYDRKGEFDKAIQYHNESLAMIITIHGNHPHPDIASNLMNLGRTYCKKGDHTQGLQYYTRSLIILKQIHCDQPHPDIASLLSNIGVVCSDTGDNEKALQYYTDSLTMKRQIFGNQPHPSIAASLHNIGTFYVDKHKYADALKNFYEARDMYRKIHGNNPHPDFKVTLSAINATEQLLTRCISIMFSSMHT</sequence>
<dbReference type="EMBL" id="CAIIXF020000409">
    <property type="protein sequence ID" value="CAH1803265.1"/>
    <property type="molecule type" value="Genomic_DNA"/>
</dbReference>
<dbReference type="InterPro" id="IPR011990">
    <property type="entry name" value="TPR-like_helical_dom_sf"/>
</dbReference>
<feature type="repeat" description="TPR" evidence="1">
    <location>
        <begin position="882"/>
        <end position="915"/>
    </location>
</feature>
<evidence type="ECO:0000313" key="3">
    <source>
        <dbReference type="EMBL" id="CAH1803265.1"/>
    </source>
</evidence>
<organism evidence="3 4">
    <name type="scientific">Owenia fusiformis</name>
    <name type="common">Polychaete worm</name>
    <dbReference type="NCBI Taxonomy" id="6347"/>
    <lineage>
        <taxon>Eukaryota</taxon>
        <taxon>Metazoa</taxon>
        <taxon>Spiralia</taxon>
        <taxon>Lophotrochozoa</taxon>
        <taxon>Annelida</taxon>
        <taxon>Polychaeta</taxon>
        <taxon>Sedentaria</taxon>
        <taxon>Canalipalpata</taxon>
        <taxon>Sabellida</taxon>
        <taxon>Oweniida</taxon>
        <taxon>Oweniidae</taxon>
        <taxon>Owenia</taxon>
    </lineage>
</organism>
<dbReference type="Gene3D" id="1.25.40.10">
    <property type="entry name" value="Tetratricopeptide repeat domain"/>
    <property type="match status" value="4"/>
</dbReference>
<dbReference type="SUPFAM" id="SSF48452">
    <property type="entry name" value="TPR-like"/>
    <property type="match status" value="2"/>
</dbReference>
<dbReference type="InterPro" id="IPR005105">
    <property type="entry name" value="GlnD_Uridyltrans_N"/>
</dbReference>
<name>A0A8S4Q9Y6_OWEFU</name>
<dbReference type="PANTHER" id="PTHR19959:SF119">
    <property type="entry name" value="FUNGAL LIPASE-LIKE DOMAIN-CONTAINING PROTEIN"/>
    <property type="match status" value="1"/>
</dbReference>
<protein>
    <recommendedName>
        <fullName evidence="2">Protein-PII uridylyltransferase N-terminal domain-containing protein</fullName>
    </recommendedName>
</protein>
<feature type="repeat" description="TPR" evidence="1">
    <location>
        <begin position="710"/>
        <end position="743"/>
    </location>
</feature>
<dbReference type="Pfam" id="PF03445">
    <property type="entry name" value="DUF294"/>
    <property type="match status" value="1"/>
</dbReference>
<feature type="repeat" description="TPR" evidence="1">
    <location>
        <begin position="753"/>
        <end position="786"/>
    </location>
</feature>
<dbReference type="PROSITE" id="PS50293">
    <property type="entry name" value="TPR_REGION"/>
    <property type="match status" value="1"/>
</dbReference>
<feature type="repeat" description="TPR" evidence="1">
    <location>
        <begin position="796"/>
        <end position="829"/>
    </location>
</feature>
<dbReference type="PROSITE" id="PS50005">
    <property type="entry name" value="TPR"/>
    <property type="match status" value="9"/>
</dbReference>
<keyword evidence="4" id="KW-1185">Reference proteome</keyword>
<dbReference type="PANTHER" id="PTHR19959">
    <property type="entry name" value="KINESIN LIGHT CHAIN"/>
    <property type="match status" value="1"/>
</dbReference>
<gene>
    <name evidence="3" type="ORF">OFUS_LOCUS26876</name>
</gene>
<keyword evidence="1" id="KW-0802">TPR repeat</keyword>
<comment type="caution">
    <text evidence="3">The sequence shown here is derived from an EMBL/GenBank/DDBJ whole genome shotgun (WGS) entry which is preliminary data.</text>
</comment>
<feature type="domain" description="Protein-PII uridylyltransferase N-terminal" evidence="2">
    <location>
        <begin position="212"/>
        <end position="277"/>
    </location>
</feature>
<accession>A0A8S4Q9Y6</accession>
<dbReference type="AlphaFoldDB" id="A0A8S4Q9Y6"/>
<evidence type="ECO:0000313" key="4">
    <source>
        <dbReference type="Proteomes" id="UP000749559"/>
    </source>
</evidence>
<dbReference type="InterPro" id="IPR019734">
    <property type="entry name" value="TPR_rpt"/>
</dbReference>
<dbReference type="SMART" id="SM00028">
    <property type="entry name" value="TPR"/>
    <property type="match status" value="12"/>
</dbReference>
<feature type="repeat" description="TPR" evidence="1">
    <location>
        <begin position="667"/>
        <end position="700"/>
    </location>
</feature>
<dbReference type="Proteomes" id="UP000749559">
    <property type="component" value="Unassembled WGS sequence"/>
</dbReference>
<dbReference type="Pfam" id="PF13374">
    <property type="entry name" value="TPR_10"/>
    <property type="match status" value="2"/>
</dbReference>
<feature type="repeat" description="TPR" evidence="1">
    <location>
        <begin position="968"/>
        <end position="1001"/>
    </location>
</feature>
<evidence type="ECO:0000259" key="2">
    <source>
        <dbReference type="Pfam" id="PF03445"/>
    </source>
</evidence>
<evidence type="ECO:0000256" key="1">
    <source>
        <dbReference type="PROSITE-ProRule" id="PRU00339"/>
    </source>
</evidence>
<feature type="repeat" description="TPR" evidence="1">
    <location>
        <begin position="839"/>
        <end position="872"/>
    </location>
</feature>
<feature type="repeat" description="TPR" evidence="1">
    <location>
        <begin position="925"/>
        <end position="958"/>
    </location>
</feature>
<dbReference type="SUPFAM" id="SSF81901">
    <property type="entry name" value="HCP-like"/>
    <property type="match status" value="1"/>
</dbReference>
<dbReference type="Pfam" id="PF13424">
    <property type="entry name" value="TPR_12"/>
    <property type="match status" value="5"/>
</dbReference>